<evidence type="ECO:0000313" key="2">
    <source>
        <dbReference type="EMBL" id="KAJ4392705.1"/>
    </source>
</evidence>
<feature type="region of interest" description="Disordered" evidence="1">
    <location>
        <begin position="329"/>
        <end position="351"/>
    </location>
</feature>
<feature type="compositionally biased region" description="Basic and acidic residues" evidence="1">
    <location>
        <begin position="254"/>
        <end position="273"/>
    </location>
</feature>
<feature type="compositionally biased region" description="Basic residues" evidence="1">
    <location>
        <begin position="1"/>
        <end position="11"/>
    </location>
</feature>
<protein>
    <submittedName>
        <fullName evidence="2">Uncharacterized protein</fullName>
    </submittedName>
</protein>
<keyword evidence="3" id="KW-1185">Reference proteome</keyword>
<comment type="caution">
    <text evidence="2">The sequence shown here is derived from an EMBL/GenBank/DDBJ whole genome shotgun (WGS) entry which is preliminary data.</text>
</comment>
<organism evidence="2 3">
    <name type="scientific">Didymella pomorum</name>
    <dbReference type="NCBI Taxonomy" id="749634"/>
    <lineage>
        <taxon>Eukaryota</taxon>
        <taxon>Fungi</taxon>
        <taxon>Dikarya</taxon>
        <taxon>Ascomycota</taxon>
        <taxon>Pezizomycotina</taxon>
        <taxon>Dothideomycetes</taxon>
        <taxon>Pleosporomycetidae</taxon>
        <taxon>Pleosporales</taxon>
        <taxon>Pleosporineae</taxon>
        <taxon>Didymellaceae</taxon>
        <taxon>Didymella</taxon>
    </lineage>
</organism>
<feature type="compositionally biased region" description="Basic and acidic residues" evidence="1">
    <location>
        <begin position="367"/>
        <end position="385"/>
    </location>
</feature>
<evidence type="ECO:0000313" key="3">
    <source>
        <dbReference type="Proteomes" id="UP001140510"/>
    </source>
</evidence>
<feature type="region of interest" description="Disordered" evidence="1">
    <location>
        <begin position="174"/>
        <end position="207"/>
    </location>
</feature>
<dbReference type="OrthoDB" id="3799761at2759"/>
<reference evidence="2" key="1">
    <citation type="submission" date="2022-10" db="EMBL/GenBank/DDBJ databases">
        <title>Tapping the CABI collections for fungal endophytes: first genome assemblies for Collariella, Neodidymelliopsis, Ascochyta clinopodiicola, Didymella pomorum, Didymosphaeria variabile, Neocosmospora piperis and Neocucurbitaria cava.</title>
        <authorList>
            <person name="Hill R."/>
        </authorList>
    </citation>
    <scope>NUCLEOTIDE SEQUENCE</scope>
    <source>
        <strain evidence="2">IMI 355091</strain>
    </source>
</reference>
<feature type="region of interest" description="Disordered" evidence="1">
    <location>
        <begin position="363"/>
        <end position="385"/>
    </location>
</feature>
<feature type="compositionally biased region" description="Basic and acidic residues" evidence="1">
    <location>
        <begin position="12"/>
        <end position="21"/>
    </location>
</feature>
<dbReference type="EMBL" id="JAPEVA010000212">
    <property type="protein sequence ID" value="KAJ4392705.1"/>
    <property type="molecule type" value="Genomic_DNA"/>
</dbReference>
<name>A0A9W8YTZ5_9PLEO</name>
<feature type="region of interest" description="Disordered" evidence="1">
    <location>
        <begin position="230"/>
        <end position="282"/>
    </location>
</feature>
<feature type="region of interest" description="Disordered" evidence="1">
    <location>
        <begin position="1"/>
        <end position="40"/>
    </location>
</feature>
<accession>A0A9W8YTZ5</accession>
<proteinExistence type="predicted"/>
<dbReference type="AlphaFoldDB" id="A0A9W8YTZ5"/>
<feature type="compositionally biased region" description="Low complexity" evidence="1">
    <location>
        <begin position="27"/>
        <end position="36"/>
    </location>
</feature>
<gene>
    <name evidence="2" type="ORF">N0V91_011299</name>
</gene>
<evidence type="ECO:0000256" key="1">
    <source>
        <dbReference type="SAM" id="MobiDB-lite"/>
    </source>
</evidence>
<dbReference type="Proteomes" id="UP001140510">
    <property type="component" value="Unassembled WGS sequence"/>
</dbReference>
<feature type="region of interest" description="Disordered" evidence="1">
    <location>
        <begin position="81"/>
        <end position="162"/>
    </location>
</feature>
<sequence>MAHNSRKKRNADKRGSQRDSAPEEESQISQLSLEHSAVNRQRGRTQVPFYDDANHVAYGWQQMSVLPDIYNLADGTVTYPPMSLRSRPENWPVESPSDDEKDGPSGFNPHPGHGLGPRRPRPLTESEGRFPYSRAGNRNFRPFIDPAEAEQEDANAGADEINDRSTLLALAPKDVNRKLGGGRSQVLSLSKVTDGRREKSRPRSKRVIVDEVEEPREIYRDAERMVPLHEEPAPLRIRKKLADKTPTESSSTLEQDRMLRAEQQRTPAIERDGGVALQQGEPENEDMNSLMATITEQLSAFTVQSEPQFEHRSAVSKPRDLGAIKAAKEKRRRARLRGEVNGGANGDEQGRKIWGSVESFVTGTSSEFERLSTPENSEHNGAKPK</sequence>